<proteinExistence type="predicted"/>
<evidence type="ECO:0000313" key="2">
    <source>
        <dbReference type="Proteomes" id="UP000515202"/>
    </source>
</evidence>
<dbReference type="RefSeq" id="XP_023388534.1">
    <property type="nucleotide sequence ID" value="XM_023532766.1"/>
</dbReference>
<dbReference type="GeneID" id="111742270"/>
<evidence type="ECO:0000256" key="1">
    <source>
        <dbReference type="SAM" id="MobiDB-lite"/>
    </source>
</evidence>
<accession>A0A6P6CMK6</accession>
<dbReference type="KEGG" id="pvp:111742270"/>
<keyword evidence="2" id="KW-1185">Reference proteome</keyword>
<dbReference type="Proteomes" id="UP000515202">
    <property type="component" value="Unplaced"/>
</dbReference>
<sequence>MLEASPRTCLLFLKGAVPGVDRELQEVLLDPVPLCWLNRSSAGQIQARLQQRAHGVSASSIGQRGHAFLPEPAQKLLCHKCPFTSRGICVSCRERGTWSSPIQQVLSSSDRLLTLSRKNNQKHLSLAQQTQSPPSSPPTPQPGQPRWLPKQQIGFCPFQLNLSCGFPGLQAQTLRAPGGLASAQLILQPHGAAAPQAWSLCIRRSHCLLCPSLHSPAASPLLVLKTPSNIQHEAAPSGRLLAPRLCSRLLAPSLSPRRGGLWRFLPRCPRGEGRHLVQRCPKKFLQ</sequence>
<organism evidence="2 3">
    <name type="scientific">Pteropus vampyrus</name>
    <name type="common">Large flying fox</name>
    <dbReference type="NCBI Taxonomy" id="132908"/>
    <lineage>
        <taxon>Eukaryota</taxon>
        <taxon>Metazoa</taxon>
        <taxon>Chordata</taxon>
        <taxon>Craniata</taxon>
        <taxon>Vertebrata</taxon>
        <taxon>Euteleostomi</taxon>
        <taxon>Mammalia</taxon>
        <taxon>Eutheria</taxon>
        <taxon>Laurasiatheria</taxon>
        <taxon>Chiroptera</taxon>
        <taxon>Yinpterochiroptera</taxon>
        <taxon>Pteropodoidea</taxon>
        <taxon>Pteropodidae</taxon>
        <taxon>Pteropodinae</taxon>
        <taxon>Pteropus</taxon>
    </lineage>
</organism>
<feature type="region of interest" description="Disordered" evidence="1">
    <location>
        <begin position="123"/>
        <end position="146"/>
    </location>
</feature>
<feature type="compositionally biased region" description="Pro residues" evidence="1">
    <location>
        <begin position="134"/>
        <end position="143"/>
    </location>
</feature>
<protein>
    <submittedName>
        <fullName evidence="3">Uncharacterized protein LOC111742270</fullName>
    </submittedName>
</protein>
<gene>
    <name evidence="3" type="primary">LOC111742270</name>
</gene>
<evidence type="ECO:0000313" key="3">
    <source>
        <dbReference type="RefSeq" id="XP_023388534.1"/>
    </source>
</evidence>
<dbReference type="AlphaFoldDB" id="A0A6P6CMK6"/>
<name>A0A6P6CMK6_PTEVA</name>
<reference evidence="3" key="1">
    <citation type="submission" date="2025-08" db="UniProtKB">
        <authorList>
            <consortium name="RefSeq"/>
        </authorList>
    </citation>
    <scope>IDENTIFICATION</scope>
    <source>
        <tissue evidence="3">Kidney</tissue>
    </source>
</reference>